<feature type="transmembrane region" description="Helical" evidence="1">
    <location>
        <begin position="60"/>
        <end position="77"/>
    </location>
</feature>
<dbReference type="AlphaFoldDB" id="A0A098SAE0"/>
<evidence type="ECO:0000313" key="2">
    <source>
        <dbReference type="EMBL" id="KGE89090.1"/>
    </source>
</evidence>
<organism evidence="2 3">
    <name type="scientific">Phaeodactylibacter xiamenensis</name>
    <dbReference type="NCBI Taxonomy" id="1524460"/>
    <lineage>
        <taxon>Bacteria</taxon>
        <taxon>Pseudomonadati</taxon>
        <taxon>Bacteroidota</taxon>
        <taxon>Saprospiria</taxon>
        <taxon>Saprospirales</taxon>
        <taxon>Haliscomenobacteraceae</taxon>
        <taxon>Phaeodactylibacter</taxon>
    </lineage>
</organism>
<dbReference type="STRING" id="1524460.IX84_04770"/>
<keyword evidence="1" id="KW-0812">Transmembrane</keyword>
<accession>A0A098SAE0</accession>
<sequence>MKLHRQILPVFGFLATLGLLFSPLIEVHTSGDIPRNLIIFGTDITGDTQQLSGLIFAQDFQFYSLMALLMSWLAAIFSRKQIRVVALSFGIFIISMLPAWFMVYVEDIIKHQVNGPLEHQYLYGFIFAGIALFCGTFGIIQTQSRPPQPAAQILDQGI</sequence>
<feature type="transmembrane region" description="Helical" evidence="1">
    <location>
        <begin position="121"/>
        <end position="140"/>
    </location>
</feature>
<dbReference type="Proteomes" id="UP000029736">
    <property type="component" value="Unassembled WGS sequence"/>
</dbReference>
<keyword evidence="1" id="KW-1133">Transmembrane helix</keyword>
<evidence type="ECO:0000256" key="1">
    <source>
        <dbReference type="SAM" id="Phobius"/>
    </source>
</evidence>
<proteinExistence type="predicted"/>
<keyword evidence="1" id="KW-0472">Membrane</keyword>
<feature type="transmembrane region" description="Helical" evidence="1">
    <location>
        <begin position="84"/>
        <end position="101"/>
    </location>
</feature>
<comment type="caution">
    <text evidence="2">The sequence shown here is derived from an EMBL/GenBank/DDBJ whole genome shotgun (WGS) entry which is preliminary data.</text>
</comment>
<name>A0A098SAE0_9BACT</name>
<reference evidence="2 3" key="1">
    <citation type="journal article" date="2014" name="Int. J. Syst. Evol. Microbiol.">
        <title>Phaeodactylibacter xiamenensis gen. nov., sp. nov., a member of the family Saprospiraceae isolated from the marine alga Phaeodactylum tricornutum.</title>
        <authorList>
            <person name="Chen Z.Jr."/>
            <person name="Lei X."/>
            <person name="Lai Q."/>
            <person name="Li Y."/>
            <person name="Zhang B."/>
            <person name="Zhang J."/>
            <person name="Zhang H."/>
            <person name="Yang L."/>
            <person name="Zheng W."/>
            <person name="Tian Y."/>
            <person name="Yu Z."/>
            <person name="Xu H.Jr."/>
            <person name="Zheng T."/>
        </authorList>
    </citation>
    <scope>NUCLEOTIDE SEQUENCE [LARGE SCALE GENOMIC DNA]</scope>
    <source>
        <strain evidence="2 3">KD52</strain>
    </source>
</reference>
<dbReference type="RefSeq" id="WP_044216906.1">
    <property type="nucleotide sequence ID" value="NZ_JBKAGJ010000001.1"/>
</dbReference>
<evidence type="ECO:0000313" key="3">
    <source>
        <dbReference type="Proteomes" id="UP000029736"/>
    </source>
</evidence>
<keyword evidence="3" id="KW-1185">Reference proteome</keyword>
<gene>
    <name evidence="2" type="ORF">IX84_04770</name>
</gene>
<feature type="transmembrane region" description="Helical" evidence="1">
    <location>
        <begin position="7"/>
        <end position="25"/>
    </location>
</feature>
<protein>
    <submittedName>
        <fullName evidence="2">Uncharacterized protein</fullName>
    </submittedName>
</protein>
<dbReference type="EMBL" id="JPOS01000012">
    <property type="protein sequence ID" value="KGE89090.1"/>
    <property type="molecule type" value="Genomic_DNA"/>
</dbReference>